<feature type="region of interest" description="Disordered" evidence="1">
    <location>
        <begin position="347"/>
        <end position="366"/>
    </location>
</feature>
<evidence type="ECO:0000313" key="2">
    <source>
        <dbReference type="EMBL" id="TKB46217.1"/>
    </source>
</evidence>
<dbReference type="EMBL" id="SWCI01000023">
    <property type="protein sequence ID" value="TKB46217.1"/>
    <property type="molecule type" value="Genomic_DNA"/>
</dbReference>
<proteinExistence type="predicted"/>
<dbReference type="Proteomes" id="UP000305674">
    <property type="component" value="Unassembled WGS sequence"/>
</dbReference>
<organism evidence="2 3">
    <name type="scientific">Ferrimonas sediminicola</name>
    <dbReference type="NCBI Taxonomy" id="2569538"/>
    <lineage>
        <taxon>Bacteria</taxon>
        <taxon>Pseudomonadati</taxon>
        <taxon>Pseudomonadota</taxon>
        <taxon>Gammaproteobacteria</taxon>
        <taxon>Alteromonadales</taxon>
        <taxon>Ferrimonadaceae</taxon>
        <taxon>Ferrimonas</taxon>
    </lineage>
</organism>
<comment type="caution">
    <text evidence="2">The sequence shown here is derived from an EMBL/GenBank/DDBJ whole genome shotgun (WGS) entry which is preliminary data.</text>
</comment>
<dbReference type="AlphaFoldDB" id="A0A4U1B887"/>
<name>A0A4U1B887_9GAMM</name>
<evidence type="ECO:0000256" key="1">
    <source>
        <dbReference type="SAM" id="MobiDB-lite"/>
    </source>
</evidence>
<gene>
    <name evidence="2" type="ORF">FCL40_18150</name>
</gene>
<keyword evidence="3" id="KW-1185">Reference proteome</keyword>
<reference evidence="2 3" key="1">
    <citation type="submission" date="2019-04" db="EMBL/GenBank/DDBJ databases">
        <authorList>
            <person name="Hwang J.C."/>
        </authorList>
    </citation>
    <scope>NUCLEOTIDE SEQUENCE [LARGE SCALE GENOMIC DNA]</scope>
    <source>
        <strain evidence="2 3">IMCC35001</strain>
    </source>
</reference>
<protein>
    <submittedName>
        <fullName evidence="2">Uncharacterized protein</fullName>
    </submittedName>
</protein>
<dbReference type="RefSeq" id="WP_136854688.1">
    <property type="nucleotide sequence ID" value="NZ_SWCI01000023.1"/>
</dbReference>
<sequence>MDYRTREMEAETLLKEFNAHEIMDRCNKYLLFHHSIPEDAVLIKNCVIYDPKQCLSEYSNKFFRVNHYKVNSFHFSAQCFCFEPQSENLRIKFENHILDTGRVGEQDTIQHYIYSCRDEKGQNAIAGRWVLLFAALSELSKHFDIRYHYNGVNHIVIHRVYSLVRQVMDEIGINYPHYHCRASSFIPVSTRLDYRCRSDYQLNGIEDYLNLAFEIVAAVYQKMAVVSFEFTISKRNSLLDKCQTEAKMAIESEVRDREEGVELWREIEAKLAIENQERLNRKEELERLVNSGEYFGKHMEVGRNEFERLLWTYPMRDRKRIFNVSDVTLAKARRAYKVRNHTRNFWSSHARKSHPNGVPKSEFQMPPDWVCDEN</sequence>
<accession>A0A4U1B887</accession>
<evidence type="ECO:0000313" key="3">
    <source>
        <dbReference type="Proteomes" id="UP000305674"/>
    </source>
</evidence>